<reference evidence="3" key="1">
    <citation type="journal article" date="2019" name="Int. J. Syst. Evol. Microbiol.">
        <title>The Global Catalogue of Microorganisms (GCM) 10K type strain sequencing project: providing services to taxonomists for standard genome sequencing and annotation.</title>
        <authorList>
            <consortium name="The Broad Institute Genomics Platform"/>
            <consortium name="The Broad Institute Genome Sequencing Center for Infectious Disease"/>
            <person name="Wu L."/>
            <person name="Ma J."/>
        </authorList>
    </citation>
    <scope>NUCLEOTIDE SEQUENCE [LARGE SCALE GENOMIC DNA]</scope>
    <source>
        <strain evidence="3">KCTC 42498</strain>
    </source>
</reference>
<dbReference type="Pfam" id="PF00561">
    <property type="entry name" value="Abhydrolase_1"/>
    <property type="match status" value="1"/>
</dbReference>
<dbReference type="EMBL" id="JBHULU010000012">
    <property type="protein sequence ID" value="MFD2514076.1"/>
    <property type="molecule type" value="Genomic_DNA"/>
</dbReference>
<dbReference type="Proteomes" id="UP001597544">
    <property type="component" value="Unassembled WGS sequence"/>
</dbReference>
<protein>
    <submittedName>
        <fullName evidence="2">Alpha/beta fold hydrolase</fullName>
    </submittedName>
</protein>
<sequence length="231" mass="25874">MENLLLLHGALGAATTLEAIKDKLQGQFNVYTLDFSGHGGRLISPEPFSMTLFSQDILNLMEQEGIEQTHIFGYSMGGYAALTFALQNPERVRSIFTLATKFAWSPEAAAKEAKLLDPEKIELKVPQFAETLRNRHAPQDWKELMHKTAEMMQHLGQKPPLNPQNLPSLHLPVQVAVGDRDSMVGLEETLWAYRLLANARLLVLPDTKHPLELVPVERLVNEILTFTKAAI</sequence>
<proteinExistence type="predicted"/>
<dbReference type="PANTHER" id="PTHR43798">
    <property type="entry name" value="MONOACYLGLYCEROL LIPASE"/>
    <property type="match status" value="1"/>
</dbReference>
<dbReference type="InterPro" id="IPR029058">
    <property type="entry name" value="AB_hydrolase_fold"/>
</dbReference>
<name>A0ABW5IKE6_9BACT</name>
<dbReference type="SUPFAM" id="SSF53474">
    <property type="entry name" value="alpha/beta-Hydrolases"/>
    <property type="match status" value="1"/>
</dbReference>
<keyword evidence="3" id="KW-1185">Reference proteome</keyword>
<feature type="domain" description="AB hydrolase-1" evidence="1">
    <location>
        <begin position="4"/>
        <end position="106"/>
    </location>
</feature>
<organism evidence="2 3">
    <name type="scientific">Pontibacter locisalis</name>
    <dbReference type="NCBI Taxonomy" id="1719035"/>
    <lineage>
        <taxon>Bacteria</taxon>
        <taxon>Pseudomonadati</taxon>
        <taxon>Bacteroidota</taxon>
        <taxon>Cytophagia</taxon>
        <taxon>Cytophagales</taxon>
        <taxon>Hymenobacteraceae</taxon>
        <taxon>Pontibacter</taxon>
    </lineage>
</organism>
<comment type="caution">
    <text evidence="2">The sequence shown here is derived from an EMBL/GenBank/DDBJ whole genome shotgun (WGS) entry which is preliminary data.</text>
</comment>
<dbReference type="RefSeq" id="WP_377505903.1">
    <property type="nucleotide sequence ID" value="NZ_JBHULU010000012.1"/>
</dbReference>
<dbReference type="InterPro" id="IPR050266">
    <property type="entry name" value="AB_hydrolase_sf"/>
</dbReference>
<dbReference type="InterPro" id="IPR000073">
    <property type="entry name" value="AB_hydrolase_1"/>
</dbReference>
<dbReference type="GO" id="GO:0016787">
    <property type="term" value="F:hydrolase activity"/>
    <property type="evidence" value="ECO:0007669"/>
    <property type="project" value="UniProtKB-KW"/>
</dbReference>
<dbReference type="Gene3D" id="3.40.50.1820">
    <property type="entry name" value="alpha/beta hydrolase"/>
    <property type="match status" value="1"/>
</dbReference>
<evidence type="ECO:0000259" key="1">
    <source>
        <dbReference type="Pfam" id="PF00561"/>
    </source>
</evidence>
<evidence type="ECO:0000313" key="3">
    <source>
        <dbReference type="Proteomes" id="UP001597544"/>
    </source>
</evidence>
<accession>A0ABW5IKE6</accession>
<keyword evidence="2" id="KW-0378">Hydrolase</keyword>
<dbReference type="PANTHER" id="PTHR43798:SF33">
    <property type="entry name" value="HYDROLASE, PUTATIVE (AFU_ORTHOLOGUE AFUA_2G14860)-RELATED"/>
    <property type="match status" value="1"/>
</dbReference>
<evidence type="ECO:0000313" key="2">
    <source>
        <dbReference type="EMBL" id="MFD2514076.1"/>
    </source>
</evidence>
<gene>
    <name evidence="2" type="ORF">ACFSRY_09380</name>
</gene>